<name>A0A8J2LC47_9HEXA</name>
<evidence type="ECO:0000313" key="3">
    <source>
        <dbReference type="Proteomes" id="UP000708208"/>
    </source>
</evidence>
<dbReference type="AlphaFoldDB" id="A0A8J2LC47"/>
<proteinExistence type="predicted"/>
<comment type="caution">
    <text evidence="2">The sequence shown here is derived from an EMBL/GenBank/DDBJ whole genome shotgun (WGS) entry which is preliminary data.</text>
</comment>
<dbReference type="EMBL" id="CAJVCH010554654">
    <property type="protein sequence ID" value="CAG7830169.1"/>
    <property type="molecule type" value="Genomic_DNA"/>
</dbReference>
<organism evidence="2 3">
    <name type="scientific">Allacma fusca</name>
    <dbReference type="NCBI Taxonomy" id="39272"/>
    <lineage>
        <taxon>Eukaryota</taxon>
        <taxon>Metazoa</taxon>
        <taxon>Ecdysozoa</taxon>
        <taxon>Arthropoda</taxon>
        <taxon>Hexapoda</taxon>
        <taxon>Collembola</taxon>
        <taxon>Symphypleona</taxon>
        <taxon>Sminthuridae</taxon>
        <taxon>Allacma</taxon>
    </lineage>
</organism>
<gene>
    <name evidence="2" type="ORF">AFUS01_LOCUS39993</name>
</gene>
<dbReference type="Proteomes" id="UP000708208">
    <property type="component" value="Unassembled WGS sequence"/>
</dbReference>
<dbReference type="OrthoDB" id="5984008at2759"/>
<evidence type="ECO:0000313" key="2">
    <source>
        <dbReference type="EMBL" id="CAG7830169.1"/>
    </source>
</evidence>
<keyword evidence="3" id="KW-1185">Reference proteome</keyword>
<evidence type="ECO:0000256" key="1">
    <source>
        <dbReference type="SAM" id="MobiDB-lite"/>
    </source>
</evidence>
<feature type="compositionally biased region" description="Polar residues" evidence="1">
    <location>
        <begin position="1"/>
        <end position="18"/>
    </location>
</feature>
<feature type="region of interest" description="Disordered" evidence="1">
    <location>
        <begin position="1"/>
        <end position="22"/>
    </location>
</feature>
<reference evidence="2" key="1">
    <citation type="submission" date="2021-06" db="EMBL/GenBank/DDBJ databases">
        <authorList>
            <person name="Hodson N. C."/>
            <person name="Mongue J. A."/>
            <person name="Jaron S. K."/>
        </authorList>
    </citation>
    <scope>NUCLEOTIDE SEQUENCE</scope>
</reference>
<sequence length="66" mass="7267">MRPSSPTWRVSPKTTNVLPSPIPRDHYLQARLGIGGEDRACPAFTERLANEGLASAPERELIAVIR</sequence>
<protein>
    <submittedName>
        <fullName evidence="2">Uncharacterized protein</fullName>
    </submittedName>
</protein>
<accession>A0A8J2LC47</accession>